<proteinExistence type="predicted"/>
<evidence type="ECO:0000256" key="4">
    <source>
        <dbReference type="ARBA" id="ARBA00022679"/>
    </source>
</evidence>
<sequence length="637" mass="72666">MKTNIFTICVLWLSQFAHPQSPVAVVPQTLDSLQWFLHTQPIDTLYAIAMKDCSFQYIIKGEYERADSLCQKLASLRSQLKTYAPLEYCIPFLKGTIAHHKGDHPLTLNYYLKAWEVIQKNPSKFKVKVKMGALGNLAIAYKKVDNLEMSMKYSLESIQFQEKYNQKNPGEYLNVGNILAGSQQYDRAIPYYQKALSIAAELNNLTSLAITENQLGNLYDNIDKVDTAIYYYKSGLQHAEQVEYRLLQTDLLVNLGLVYTGKKQYKLAESYLKRGEKLSRELESPGALRVNLHNQGEMYRILQKFDLAERYYLEALELAKETQDQDDLYTSNMALAELYVDTDNYKKAYPFFKAASVAKDSIFQAQLRGKTQQLLAKYEADKRQQEIALLNEKNRSQSLELAVQRRNVFLLIAGLLMSGIVGTVGYRRYQLRKRLEMEQIRNRIAADFHDELGANLSSIALYSDLLVKNAAKEKEQTLPILENISHQAHGSISSINDLIWTIKPDNDILERTIVRMKEFAIPLLEARNIRCVFLADDSLSQAQLSMNMRKFLYLIFKEAINNAIKYAQATAITIQLQEIRGTISLEIQDDGIGFDPEIIKRGNGLNNMKTRAKELGGQLTIDTCPGQGTRITLSFKP</sequence>
<dbReference type="InterPro" id="IPR003594">
    <property type="entry name" value="HATPase_dom"/>
</dbReference>
<keyword evidence="8" id="KW-0902">Two-component regulatory system</keyword>
<evidence type="ECO:0000256" key="5">
    <source>
        <dbReference type="ARBA" id="ARBA00022741"/>
    </source>
</evidence>
<dbReference type="InterPro" id="IPR011990">
    <property type="entry name" value="TPR-like_helical_dom_sf"/>
</dbReference>
<dbReference type="InterPro" id="IPR005467">
    <property type="entry name" value="His_kinase_dom"/>
</dbReference>
<keyword evidence="3" id="KW-0597">Phosphoprotein</keyword>
<dbReference type="Pfam" id="PF07730">
    <property type="entry name" value="HisKA_3"/>
    <property type="match status" value="1"/>
</dbReference>
<dbReference type="PANTHER" id="PTHR24421:SF10">
    <property type="entry name" value="NITRATE_NITRITE SENSOR PROTEIN NARQ"/>
    <property type="match status" value="1"/>
</dbReference>
<dbReference type="InterPro" id="IPR050482">
    <property type="entry name" value="Sensor_HK_TwoCompSys"/>
</dbReference>
<accession>A0AAE3RB25</accession>
<name>A0AAE3RB25_9BACT</name>
<dbReference type="InterPro" id="IPR011712">
    <property type="entry name" value="Sig_transdc_His_kin_sub3_dim/P"/>
</dbReference>
<keyword evidence="9" id="KW-0802">TPR repeat</keyword>
<evidence type="ECO:0000256" key="9">
    <source>
        <dbReference type="PROSITE-ProRule" id="PRU00339"/>
    </source>
</evidence>
<dbReference type="SUPFAM" id="SSF48452">
    <property type="entry name" value="TPR-like"/>
    <property type="match status" value="2"/>
</dbReference>
<evidence type="ECO:0000256" key="7">
    <source>
        <dbReference type="ARBA" id="ARBA00022840"/>
    </source>
</evidence>
<reference evidence="12" key="1">
    <citation type="submission" date="2023-05" db="EMBL/GenBank/DDBJ databases">
        <authorList>
            <person name="Zhang X."/>
        </authorList>
    </citation>
    <scope>NUCLEOTIDE SEQUENCE</scope>
    <source>
        <strain evidence="12">BD1B2-1</strain>
    </source>
</reference>
<comment type="catalytic activity">
    <reaction evidence="1">
        <text>ATP + protein L-histidine = ADP + protein N-phospho-L-histidine.</text>
        <dbReference type="EC" id="2.7.13.3"/>
    </reaction>
</comment>
<dbReference type="PROSITE" id="PS50109">
    <property type="entry name" value="HIS_KIN"/>
    <property type="match status" value="1"/>
</dbReference>
<feature type="domain" description="Histidine kinase" evidence="11">
    <location>
        <begin position="447"/>
        <end position="637"/>
    </location>
</feature>
<protein>
    <recommendedName>
        <fullName evidence="2">histidine kinase</fullName>
        <ecNumber evidence="2">2.7.13.3</ecNumber>
    </recommendedName>
</protein>
<organism evidence="12 13">
    <name type="scientific">Xanthocytophaga agilis</name>
    <dbReference type="NCBI Taxonomy" id="3048010"/>
    <lineage>
        <taxon>Bacteria</taxon>
        <taxon>Pseudomonadati</taxon>
        <taxon>Bacteroidota</taxon>
        <taxon>Cytophagia</taxon>
        <taxon>Cytophagales</taxon>
        <taxon>Rhodocytophagaceae</taxon>
        <taxon>Xanthocytophaga</taxon>
    </lineage>
</organism>
<keyword evidence="13" id="KW-1185">Reference proteome</keyword>
<feature type="signal peptide" evidence="10">
    <location>
        <begin position="1"/>
        <end position="19"/>
    </location>
</feature>
<dbReference type="Gene3D" id="3.30.565.10">
    <property type="entry name" value="Histidine kinase-like ATPase, C-terminal domain"/>
    <property type="match status" value="1"/>
</dbReference>
<dbReference type="EC" id="2.7.13.3" evidence="2"/>
<evidence type="ECO:0000313" key="12">
    <source>
        <dbReference type="EMBL" id="MDJ1504774.1"/>
    </source>
</evidence>
<dbReference type="Pfam" id="PF13424">
    <property type="entry name" value="TPR_12"/>
    <property type="match status" value="2"/>
</dbReference>
<dbReference type="GO" id="GO:0000155">
    <property type="term" value="F:phosphorelay sensor kinase activity"/>
    <property type="evidence" value="ECO:0007669"/>
    <property type="project" value="InterPro"/>
</dbReference>
<keyword evidence="7" id="KW-0067">ATP-binding</keyword>
<keyword evidence="10" id="KW-0732">Signal</keyword>
<dbReference type="EMBL" id="JASJOU010000013">
    <property type="protein sequence ID" value="MDJ1504774.1"/>
    <property type="molecule type" value="Genomic_DNA"/>
</dbReference>
<evidence type="ECO:0000256" key="2">
    <source>
        <dbReference type="ARBA" id="ARBA00012438"/>
    </source>
</evidence>
<dbReference type="Proteomes" id="UP001232063">
    <property type="component" value="Unassembled WGS sequence"/>
</dbReference>
<dbReference type="InterPro" id="IPR019734">
    <property type="entry name" value="TPR_rpt"/>
</dbReference>
<dbReference type="Pfam" id="PF02518">
    <property type="entry name" value="HATPase_c"/>
    <property type="match status" value="1"/>
</dbReference>
<dbReference type="Gene3D" id="1.25.40.10">
    <property type="entry name" value="Tetratricopeptide repeat domain"/>
    <property type="match status" value="2"/>
</dbReference>
<evidence type="ECO:0000256" key="6">
    <source>
        <dbReference type="ARBA" id="ARBA00022777"/>
    </source>
</evidence>
<feature type="repeat" description="TPR" evidence="9">
    <location>
        <begin position="169"/>
        <end position="202"/>
    </location>
</feature>
<comment type="caution">
    <text evidence="12">The sequence shown here is derived from an EMBL/GenBank/DDBJ whole genome shotgun (WGS) entry which is preliminary data.</text>
</comment>
<evidence type="ECO:0000313" key="13">
    <source>
        <dbReference type="Proteomes" id="UP001232063"/>
    </source>
</evidence>
<dbReference type="SMART" id="SM00387">
    <property type="entry name" value="HATPase_c"/>
    <property type="match status" value="1"/>
</dbReference>
<dbReference type="CDD" id="cd16917">
    <property type="entry name" value="HATPase_UhpB-NarQ-NarX-like"/>
    <property type="match status" value="1"/>
</dbReference>
<evidence type="ECO:0000256" key="1">
    <source>
        <dbReference type="ARBA" id="ARBA00000085"/>
    </source>
</evidence>
<gene>
    <name evidence="12" type="ORF">QNI22_29195</name>
</gene>
<keyword evidence="4" id="KW-0808">Transferase</keyword>
<evidence type="ECO:0000256" key="10">
    <source>
        <dbReference type="SAM" id="SignalP"/>
    </source>
</evidence>
<dbReference type="AlphaFoldDB" id="A0AAE3RB25"/>
<dbReference type="GO" id="GO:0046983">
    <property type="term" value="F:protein dimerization activity"/>
    <property type="evidence" value="ECO:0007669"/>
    <property type="project" value="InterPro"/>
</dbReference>
<dbReference type="PANTHER" id="PTHR24421">
    <property type="entry name" value="NITRATE/NITRITE SENSOR PROTEIN NARX-RELATED"/>
    <property type="match status" value="1"/>
</dbReference>
<keyword evidence="6 12" id="KW-0418">Kinase</keyword>
<feature type="chain" id="PRO_5041939482" description="histidine kinase" evidence="10">
    <location>
        <begin position="20"/>
        <end position="637"/>
    </location>
</feature>
<dbReference type="Gene3D" id="1.20.5.1930">
    <property type="match status" value="1"/>
</dbReference>
<evidence type="ECO:0000259" key="11">
    <source>
        <dbReference type="PROSITE" id="PS50109"/>
    </source>
</evidence>
<dbReference type="PROSITE" id="PS50005">
    <property type="entry name" value="TPR"/>
    <property type="match status" value="1"/>
</dbReference>
<keyword evidence="5" id="KW-0547">Nucleotide-binding</keyword>
<dbReference type="InterPro" id="IPR036890">
    <property type="entry name" value="HATPase_C_sf"/>
</dbReference>
<dbReference type="SUPFAM" id="SSF55874">
    <property type="entry name" value="ATPase domain of HSP90 chaperone/DNA topoisomerase II/histidine kinase"/>
    <property type="match status" value="1"/>
</dbReference>
<dbReference type="GO" id="GO:0005524">
    <property type="term" value="F:ATP binding"/>
    <property type="evidence" value="ECO:0007669"/>
    <property type="project" value="UniProtKB-KW"/>
</dbReference>
<dbReference type="GO" id="GO:0016020">
    <property type="term" value="C:membrane"/>
    <property type="evidence" value="ECO:0007669"/>
    <property type="project" value="InterPro"/>
</dbReference>
<evidence type="ECO:0000256" key="3">
    <source>
        <dbReference type="ARBA" id="ARBA00022553"/>
    </source>
</evidence>
<evidence type="ECO:0000256" key="8">
    <source>
        <dbReference type="ARBA" id="ARBA00023012"/>
    </source>
</evidence>
<dbReference type="SMART" id="SM00028">
    <property type="entry name" value="TPR"/>
    <property type="match status" value="6"/>
</dbReference>
<dbReference type="RefSeq" id="WP_314516409.1">
    <property type="nucleotide sequence ID" value="NZ_JASJOU010000013.1"/>
</dbReference>